<keyword evidence="2" id="KW-1185">Reference proteome</keyword>
<dbReference type="RefSeq" id="WP_160984952.1">
    <property type="nucleotide sequence ID" value="NZ_WVTD01000003.1"/>
</dbReference>
<protein>
    <submittedName>
        <fullName evidence="1">Uncharacterized protein</fullName>
    </submittedName>
</protein>
<reference evidence="1 2" key="1">
    <citation type="submission" date="2019-12" db="EMBL/GenBank/DDBJ databases">
        <authorList>
            <person name="Feng G."/>
            <person name="Zhu H."/>
        </authorList>
    </citation>
    <scope>NUCLEOTIDE SEQUENCE [LARGE SCALE GENOMIC DNA]</scope>
    <source>
        <strain evidence="1 2">FGD1</strain>
    </source>
</reference>
<comment type="caution">
    <text evidence="1">The sequence shown here is derived from an EMBL/GenBank/DDBJ whole genome shotgun (WGS) entry which is preliminary data.</text>
</comment>
<organism evidence="1 2">
    <name type="scientific">Novosphingobium silvae</name>
    <dbReference type="NCBI Taxonomy" id="2692619"/>
    <lineage>
        <taxon>Bacteria</taxon>
        <taxon>Pseudomonadati</taxon>
        <taxon>Pseudomonadota</taxon>
        <taxon>Alphaproteobacteria</taxon>
        <taxon>Sphingomonadales</taxon>
        <taxon>Sphingomonadaceae</taxon>
        <taxon>Novosphingobium</taxon>
    </lineage>
</organism>
<evidence type="ECO:0000313" key="1">
    <source>
        <dbReference type="EMBL" id="MYL97213.1"/>
    </source>
</evidence>
<evidence type="ECO:0000313" key="2">
    <source>
        <dbReference type="Proteomes" id="UP000465810"/>
    </source>
</evidence>
<accession>A0A7X4GEL4</accession>
<gene>
    <name evidence="1" type="ORF">GR702_05435</name>
</gene>
<name>A0A7X4GEL4_9SPHN</name>
<dbReference type="Proteomes" id="UP000465810">
    <property type="component" value="Unassembled WGS sequence"/>
</dbReference>
<proteinExistence type="predicted"/>
<sequence>MSADEFRTRETEDWIYAGDLVAQLGPRAARLVFDHVRQLHHARDYDEMQRWQGMFGKVKAVLLAETEPLRH</sequence>
<dbReference type="AlphaFoldDB" id="A0A7X4GEL4"/>
<dbReference type="EMBL" id="WVTD01000003">
    <property type="protein sequence ID" value="MYL97213.1"/>
    <property type="molecule type" value="Genomic_DNA"/>
</dbReference>